<dbReference type="Gene3D" id="1.10.510.10">
    <property type="entry name" value="Transferase(Phosphotransferase) domain 1"/>
    <property type="match status" value="1"/>
</dbReference>
<gene>
    <name evidence="4" type="ORF">B296_00001537</name>
</gene>
<evidence type="ECO:0000256" key="1">
    <source>
        <dbReference type="ARBA" id="ARBA00005926"/>
    </source>
</evidence>
<evidence type="ECO:0000313" key="5">
    <source>
        <dbReference type="Proteomes" id="UP000287651"/>
    </source>
</evidence>
<dbReference type="InterPro" id="IPR011009">
    <property type="entry name" value="Kinase-like_dom_sf"/>
</dbReference>
<dbReference type="PANTHER" id="PTHR11909">
    <property type="entry name" value="CASEIN KINASE-RELATED"/>
    <property type="match status" value="1"/>
</dbReference>
<reference evidence="4 5" key="1">
    <citation type="journal article" date="2014" name="Agronomy (Basel)">
        <title>A Draft Genome Sequence for Ensete ventricosum, the Drought-Tolerant Tree Against Hunger.</title>
        <authorList>
            <person name="Harrison J."/>
            <person name="Moore K.A."/>
            <person name="Paszkiewicz K."/>
            <person name="Jones T."/>
            <person name="Grant M."/>
            <person name="Ambacheew D."/>
            <person name="Muzemil S."/>
            <person name="Studholme D.J."/>
        </authorList>
    </citation>
    <scope>NUCLEOTIDE SEQUENCE [LARGE SCALE GENOMIC DNA]</scope>
</reference>
<name>A0A426ZH85_ENSVE</name>
<dbReference type="SUPFAM" id="SSF56112">
    <property type="entry name" value="Protein kinase-like (PK-like)"/>
    <property type="match status" value="1"/>
</dbReference>
<comment type="similarity">
    <text evidence="1">Belongs to the protein kinase superfamily. CK1 Ser/Thr protein kinase family. Casein kinase I subfamily.</text>
</comment>
<organism evidence="4 5">
    <name type="scientific">Ensete ventricosum</name>
    <name type="common">Abyssinian banana</name>
    <name type="synonym">Musa ensete</name>
    <dbReference type="NCBI Taxonomy" id="4639"/>
    <lineage>
        <taxon>Eukaryota</taxon>
        <taxon>Viridiplantae</taxon>
        <taxon>Streptophyta</taxon>
        <taxon>Embryophyta</taxon>
        <taxon>Tracheophyta</taxon>
        <taxon>Spermatophyta</taxon>
        <taxon>Magnoliopsida</taxon>
        <taxon>Liliopsida</taxon>
        <taxon>Zingiberales</taxon>
        <taxon>Musaceae</taxon>
        <taxon>Ensete</taxon>
    </lineage>
</organism>
<dbReference type="AlphaFoldDB" id="A0A426ZH85"/>
<feature type="compositionally biased region" description="Basic and acidic residues" evidence="2">
    <location>
        <begin position="49"/>
        <end position="80"/>
    </location>
</feature>
<comment type="caution">
    <text evidence="4">The sequence shown here is derived from an EMBL/GenBank/DDBJ whole genome shotgun (WGS) entry which is preliminary data.</text>
</comment>
<dbReference type="EMBL" id="AMZH03006665">
    <property type="protein sequence ID" value="RRT63254.1"/>
    <property type="molecule type" value="Genomic_DNA"/>
</dbReference>
<feature type="region of interest" description="Disordered" evidence="2">
    <location>
        <begin position="1"/>
        <end position="104"/>
    </location>
</feature>
<sequence length="254" mass="28322">MPELRSGARRGRAQANPVVQAERPSTRRRRGARNQQQPVDENPPPLTRPAERREEIGLVEGRGEVGGEENREGVGERMMNDCDSGARSGGKPPGGEEEGSTAPLPEKQFVPSVCIFFDLCDRYKGTVRYASVHAHLGRTASRRDDLESLAYTLVFLLRGRLPWQGYQEWIMEQWEKNYYISSLAGADNGSSLVVMSKGIHRRWDSGYRITATAATWDQAAFVLSGCQDPSAWEKGLDVLQVQHLPLQLVGYSVH</sequence>
<dbReference type="InterPro" id="IPR055900">
    <property type="entry name" value="DUF7477"/>
</dbReference>
<proteinExistence type="inferred from homology"/>
<feature type="domain" description="DUF7477" evidence="3">
    <location>
        <begin position="167"/>
        <end position="198"/>
    </location>
</feature>
<evidence type="ECO:0000313" key="4">
    <source>
        <dbReference type="EMBL" id="RRT63254.1"/>
    </source>
</evidence>
<dbReference type="InterPro" id="IPR050235">
    <property type="entry name" value="CK1_Ser-Thr_kinase"/>
</dbReference>
<accession>A0A426ZH85</accession>
<dbReference type="Proteomes" id="UP000287651">
    <property type="component" value="Unassembled WGS sequence"/>
</dbReference>
<evidence type="ECO:0000259" key="3">
    <source>
        <dbReference type="Pfam" id="PF24289"/>
    </source>
</evidence>
<evidence type="ECO:0000256" key="2">
    <source>
        <dbReference type="SAM" id="MobiDB-lite"/>
    </source>
</evidence>
<dbReference type="Pfam" id="PF24289">
    <property type="entry name" value="DUF7477"/>
    <property type="match status" value="1"/>
</dbReference>
<protein>
    <recommendedName>
        <fullName evidence="3">DUF7477 domain-containing protein</fullName>
    </recommendedName>
</protein>